<keyword evidence="3" id="KW-1185">Reference proteome</keyword>
<dbReference type="EMBL" id="CP021920">
    <property type="protein sequence ID" value="ASB87537.1"/>
    <property type="molecule type" value="Genomic_DNA"/>
</dbReference>
<evidence type="ECO:0000313" key="3">
    <source>
        <dbReference type="Proteomes" id="UP000196877"/>
    </source>
</evidence>
<feature type="domain" description="DUF3885" evidence="1">
    <location>
        <begin position="4"/>
        <end position="95"/>
    </location>
</feature>
<dbReference type="Proteomes" id="UP000196877">
    <property type="component" value="Chromosome"/>
</dbReference>
<evidence type="ECO:0000259" key="1">
    <source>
        <dbReference type="Pfam" id="PF13021"/>
    </source>
</evidence>
<accession>A0ABN5AA02</accession>
<organism evidence="2 3">
    <name type="scientific">Bacillus sonorensis</name>
    <dbReference type="NCBI Taxonomy" id="119858"/>
    <lineage>
        <taxon>Bacteria</taxon>
        <taxon>Bacillati</taxon>
        <taxon>Bacillota</taxon>
        <taxon>Bacilli</taxon>
        <taxon>Bacillales</taxon>
        <taxon>Bacillaceae</taxon>
        <taxon>Bacillus</taxon>
    </lineage>
</organism>
<evidence type="ECO:0000313" key="2">
    <source>
        <dbReference type="EMBL" id="ASB87537.1"/>
    </source>
</evidence>
<dbReference type="RefSeq" id="WP_095260035.1">
    <property type="nucleotide sequence ID" value="NZ_CP139190.1"/>
</dbReference>
<reference evidence="2 3" key="1">
    <citation type="submission" date="2017-06" db="EMBL/GenBank/DDBJ databases">
        <title>Genome sequence of Bacillus sonorensis strain SRCM101395.</title>
        <authorList>
            <person name="Cho S.H."/>
        </authorList>
    </citation>
    <scope>NUCLEOTIDE SEQUENCE [LARGE SCALE GENOMIC DNA]</scope>
    <source>
        <strain evidence="2 3">SRCM101395</strain>
    </source>
</reference>
<dbReference type="InterPro" id="IPR024976">
    <property type="entry name" value="DUF3885"/>
</dbReference>
<sequence>MNAIDKYLNEHIEGIALRPPLFYNWPYGIRFEISMPWADHAEADNLRQIKERSLTIFTQVFSDTDEMMLVADVSLQQKKQTNLFKKYVKHKAVLRKL</sequence>
<proteinExistence type="predicted"/>
<protein>
    <recommendedName>
        <fullName evidence="1">DUF3885 domain-containing protein</fullName>
    </recommendedName>
</protein>
<gene>
    <name evidence="2" type="ORF">S101395_00983</name>
</gene>
<dbReference type="Pfam" id="PF13021">
    <property type="entry name" value="DUF3885"/>
    <property type="match status" value="1"/>
</dbReference>
<dbReference type="GeneID" id="92851930"/>
<name>A0ABN5AA02_9BACI</name>